<feature type="region of interest" description="Disordered" evidence="8">
    <location>
        <begin position="281"/>
        <end position="322"/>
    </location>
</feature>
<evidence type="ECO:0000256" key="4">
    <source>
        <dbReference type="ARBA" id="ARBA00022723"/>
    </source>
</evidence>
<keyword evidence="5" id="KW-0863">Zinc-finger</keyword>
<feature type="domain" description="Matrin-type" evidence="9">
    <location>
        <begin position="433"/>
        <end position="464"/>
    </location>
</feature>
<sequence length="530" mass="59930">MILEEQRFLHEDLERLEQGIADRIGEEPRHIRDRLTRDHQIAQFLDRIASQSSKLLEIYRDGDGSRSREIQQIGTGDPMEEFYRQLGDTKSFHARYPNEPVENLERAYRPKRGVDAADPFGGIVDSMFTGEEALGRFFDLHTCHELYLNLPNARRLSYLQYLELFDNFAPGTGTTGSAGTAGSSGLKRAEKLTDQYFQYVGQLAGDLESFMRRTRPLENVDKVLADFDREFDAAWERDEILDWKQESGSTSATLQQASSPDAVWCGACEKEFKNRNVYEGHLSGKKHKRAAAEKEQAGESAESNGASSTGANGAPSATRLKERAIAEREFRVKRLARAMSTERSDTRVNVERKQGMTERERQQELENLFSASSGPAHGAGAGGRGGGGEDGEEGSDDDDDDDRIHNPLKLPLAWDGKPIPFWLYKLHGLGVEFPCEVCGNFVYMGRRAFDKHFNEARHIYGLKCLGITNTSLFRDITRIDEALRLWDKIQKDRRRRDRVDDGGTVVQMEDAEGNVMPEKVYYDLQKQGLL</sequence>
<dbReference type="GO" id="GO:0008270">
    <property type="term" value="F:zinc ion binding"/>
    <property type="evidence" value="ECO:0007669"/>
    <property type="project" value="UniProtKB-KW"/>
</dbReference>
<evidence type="ECO:0000313" key="10">
    <source>
        <dbReference type="EMBL" id="KAK7750289.1"/>
    </source>
</evidence>
<proteinExistence type="inferred from homology"/>
<dbReference type="Pfam" id="PF16837">
    <property type="entry name" value="SF3A3"/>
    <property type="match status" value="1"/>
</dbReference>
<dbReference type="PROSITE" id="PS00028">
    <property type="entry name" value="ZINC_FINGER_C2H2_1"/>
    <property type="match status" value="1"/>
</dbReference>
<feature type="compositionally biased region" description="Low complexity" evidence="8">
    <location>
        <begin position="298"/>
        <end position="318"/>
    </location>
</feature>
<dbReference type="PANTHER" id="PTHR12786:SF2">
    <property type="entry name" value="SPLICING FACTOR 3A SUBUNIT 3"/>
    <property type="match status" value="1"/>
</dbReference>
<dbReference type="Pfam" id="PF12171">
    <property type="entry name" value="zf-C2H2_jaz"/>
    <property type="match status" value="1"/>
</dbReference>
<evidence type="ECO:0000313" key="11">
    <source>
        <dbReference type="Proteomes" id="UP001320420"/>
    </source>
</evidence>
<feature type="region of interest" description="Disordered" evidence="8">
    <location>
        <begin position="336"/>
        <end position="404"/>
    </location>
</feature>
<dbReference type="SUPFAM" id="SSF57667">
    <property type="entry name" value="beta-beta-alpha zinc fingers"/>
    <property type="match status" value="1"/>
</dbReference>
<evidence type="ECO:0000256" key="1">
    <source>
        <dbReference type="ARBA" id="ARBA00004123"/>
    </source>
</evidence>
<keyword evidence="3" id="KW-0597">Phosphoprotein</keyword>
<dbReference type="Gene3D" id="3.30.160.60">
    <property type="entry name" value="Classic Zinc Finger"/>
    <property type="match status" value="1"/>
</dbReference>
<dbReference type="GO" id="GO:0005681">
    <property type="term" value="C:spliceosomal complex"/>
    <property type="evidence" value="ECO:0007669"/>
    <property type="project" value="InterPro"/>
</dbReference>
<keyword evidence="4" id="KW-0479">Metal-binding</keyword>
<keyword evidence="6" id="KW-0862">Zinc</keyword>
<dbReference type="EMBL" id="JAKJXP020000067">
    <property type="protein sequence ID" value="KAK7750289.1"/>
    <property type="molecule type" value="Genomic_DNA"/>
</dbReference>
<dbReference type="InterPro" id="IPR024598">
    <property type="entry name" value="SF3a60/Prp9_C"/>
</dbReference>
<dbReference type="InterPro" id="IPR031774">
    <property type="entry name" value="SF3A3_dom"/>
</dbReference>
<comment type="caution">
    <text evidence="10">The sequence shown here is derived from an EMBL/GenBank/DDBJ whole genome shotgun (WGS) entry which is preliminary data.</text>
</comment>
<evidence type="ECO:0000256" key="3">
    <source>
        <dbReference type="ARBA" id="ARBA00022553"/>
    </source>
</evidence>
<accession>A0AAN9YQE1</accession>
<feature type="compositionally biased region" description="Gly residues" evidence="8">
    <location>
        <begin position="377"/>
        <end position="388"/>
    </location>
</feature>
<name>A0AAN9YQE1_9PEZI</name>
<dbReference type="InterPro" id="IPR013087">
    <property type="entry name" value="Znf_C2H2_type"/>
</dbReference>
<dbReference type="PANTHER" id="PTHR12786">
    <property type="entry name" value="SPLICING FACTOR SF3A-RELATED"/>
    <property type="match status" value="1"/>
</dbReference>
<dbReference type="InterPro" id="IPR022755">
    <property type="entry name" value="Znf_C2H2_jaz"/>
</dbReference>
<feature type="compositionally biased region" description="Acidic residues" evidence="8">
    <location>
        <begin position="389"/>
        <end position="401"/>
    </location>
</feature>
<reference evidence="10 11" key="1">
    <citation type="submission" date="2024-02" db="EMBL/GenBank/DDBJ databases">
        <title>De novo assembly and annotation of 12 fungi associated with fruit tree decline syndrome in Ontario, Canada.</title>
        <authorList>
            <person name="Sulman M."/>
            <person name="Ellouze W."/>
            <person name="Ilyukhin E."/>
        </authorList>
    </citation>
    <scope>NUCLEOTIDE SEQUENCE [LARGE SCALE GENOMIC DNA]</scope>
    <source>
        <strain evidence="10 11">M11/M66-122</strain>
    </source>
</reference>
<dbReference type="InterPro" id="IPR000690">
    <property type="entry name" value="Matrin/U1-C_Znf_C2H2"/>
</dbReference>
<evidence type="ECO:0000256" key="7">
    <source>
        <dbReference type="ARBA" id="ARBA00023242"/>
    </source>
</evidence>
<evidence type="ECO:0000256" key="2">
    <source>
        <dbReference type="ARBA" id="ARBA00008776"/>
    </source>
</evidence>
<dbReference type="InterPro" id="IPR036236">
    <property type="entry name" value="Znf_C2H2_sf"/>
</dbReference>
<dbReference type="InterPro" id="IPR051421">
    <property type="entry name" value="RNA_Proc_DNA_Dmg_Regulator"/>
</dbReference>
<keyword evidence="11" id="KW-1185">Reference proteome</keyword>
<comment type="subcellular location">
    <subcellularLocation>
        <location evidence="1">Nucleus</location>
    </subcellularLocation>
</comment>
<organism evidence="10 11">
    <name type="scientific">Diatrype stigma</name>
    <dbReference type="NCBI Taxonomy" id="117547"/>
    <lineage>
        <taxon>Eukaryota</taxon>
        <taxon>Fungi</taxon>
        <taxon>Dikarya</taxon>
        <taxon>Ascomycota</taxon>
        <taxon>Pezizomycotina</taxon>
        <taxon>Sordariomycetes</taxon>
        <taxon>Xylariomycetidae</taxon>
        <taxon>Xylariales</taxon>
        <taxon>Diatrypaceae</taxon>
        <taxon>Diatrype</taxon>
    </lineage>
</organism>
<evidence type="ECO:0000256" key="5">
    <source>
        <dbReference type="ARBA" id="ARBA00022771"/>
    </source>
</evidence>
<dbReference type="GO" id="GO:0003723">
    <property type="term" value="F:RNA binding"/>
    <property type="evidence" value="ECO:0007669"/>
    <property type="project" value="InterPro"/>
</dbReference>
<evidence type="ECO:0000259" key="9">
    <source>
        <dbReference type="PROSITE" id="PS50171"/>
    </source>
</evidence>
<evidence type="ECO:0000256" key="6">
    <source>
        <dbReference type="ARBA" id="ARBA00022833"/>
    </source>
</evidence>
<dbReference type="PROSITE" id="PS50171">
    <property type="entry name" value="ZF_MATRIN"/>
    <property type="match status" value="1"/>
</dbReference>
<comment type="similarity">
    <text evidence="2">Belongs to the SF3A3 family.</text>
</comment>
<protein>
    <submittedName>
        <fullName evidence="10">Pre-mRNA-splicing factor sap61</fullName>
    </submittedName>
</protein>
<dbReference type="GO" id="GO:0000398">
    <property type="term" value="P:mRNA splicing, via spliceosome"/>
    <property type="evidence" value="ECO:0007669"/>
    <property type="project" value="InterPro"/>
</dbReference>
<dbReference type="Proteomes" id="UP001320420">
    <property type="component" value="Unassembled WGS sequence"/>
</dbReference>
<keyword evidence="7" id="KW-0539">Nucleus</keyword>
<evidence type="ECO:0000256" key="8">
    <source>
        <dbReference type="SAM" id="MobiDB-lite"/>
    </source>
</evidence>
<dbReference type="AlphaFoldDB" id="A0AAN9YQE1"/>
<feature type="compositionally biased region" description="Basic and acidic residues" evidence="8">
    <location>
        <begin position="340"/>
        <end position="364"/>
    </location>
</feature>
<dbReference type="InterPro" id="IPR021966">
    <property type="entry name" value="SF3a60_bindingd"/>
</dbReference>
<gene>
    <name evidence="10" type="primary">sap61</name>
    <name evidence="10" type="ORF">SLS62_007806</name>
</gene>
<dbReference type="Pfam" id="PF12108">
    <property type="entry name" value="SF3a60_bindingd"/>
    <property type="match status" value="1"/>
</dbReference>
<dbReference type="Pfam" id="PF11931">
    <property type="entry name" value="SF3a60_Prp9_C"/>
    <property type="match status" value="1"/>
</dbReference>